<evidence type="ECO:0000313" key="2">
    <source>
        <dbReference type="WBParaSite" id="ALUE_0000932701-mRNA-1"/>
    </source>
</evidence>
<dbReference type="Proteomes" id="UP000036681">
    <property type="component" value="Unplaced"/>
</dbReference>
<evidence type="ECO:0000313" key="1">
    <source>
        <dbReference type="Proteomes" id="UP000036681"/>
    </source>
</evidence>
<dbReference type="WBParaSite" id="ALUE_0000932701-mRNA-1">
    <property type="protein sequence ID" value="ALUE_0000932701-mRNA-1"/>
    <property type="gene ID" value="ALUE_0000932701"/>
</dbReference>
<name>A0A0M3HZX2_ASCLU</name>
<accession>A0A0M3HZX2</accession>
<organism evidence="1 2">
    <name type="scientific">Ascaris lumbricoides</name>
    <name type="common">Giant roundworm</name>
    <dbReference type="NCBI Taxonomy" id="6252"/>
    <lineage>
        <taxon>Eukaryota</taxon>
        <taxon>Metazoa</taxon>
        <taxon>Ecdysozoa</taxon>
        <taxon>Nematoda</taxon>
        <taxon>Chromadorea</taxon>
        <taxon>Rhabditida</taxon>
        <taxon>Spirurina</taxon>
        <taxon>Ascaridomorpha</taxon>
        <taxon>Ascaridoidea</taxon>
        <taxon>Ascarididae</taxon>
        <taxon>Ascaris</taxon>
    </lineage>
</organism>
<protein>
    <submittedName>
        <fullName evidence="2">REJ domain-containing protein</fullName>
    </submittedName>
</protein>
<keyword evidence="1" id="KW-1185">Reference proteome</keyword>
<proteinExistence type="predicted"/>
<sequence>MMEAAAQTEFRVPLSCVPVHRSTVTFLEGPLDSTLGIEPPVLPVSAFSSSFSQLMQLCNLTGSTRFNMDSVKKPFPIKVNMSAADASYGSNSMQLSYSFITISTNG</sequence>
<reference evidence="2" key="1">
    <citation type="submission" date="2017-02" db="UniProtKB">
        <authorList>
            <consortium name="WormBaseParasite"/>
        </authorList>
    </citation>
    <scope>IDENTIFICATION</scope>
</reference>
<dbReference type="AlphaFoldDB" id="A0A0M3HZX2"/>